<feature type="region of interest" description="Disordered" evidence="1">
    <location>
        <begin position="330"/>
        <end position="366"/>
    </location>
</feature>
<evidence type="ECO:0000313" key="2">
    <source>
        <dbReference type="EMBL" id="GAA0926789.1"/>
    </source>
</evidence>
<organism evidence="2 3">
    <name type="scientific">Nonomuraea longicatena</name>
    <dbReference type="NCBI Taxonomy" id="83682"/>
    <lineage>
        <taxon>Bacteria</taxon>
        <taxon>Bacillati</taxon>
        <taxon>Actinomycetota</taxon>
        <taxon>Actinomycetes</taxon>
        <taxon>Streptosporangiales</taxon>
        <taxon>Streptosporangiaceae</taxon>
        <taxon>Nonomuraea</taxon>
    </lineage>
</organism>
<evidence type="ECO:0000256" key="1">
    <source>
        <dbReference type="SAM" id="MobiDB-lite"/>
    </source>
</evidence>
<dbReference type="InterPro" id="IPR011042">
    <property type="entry name" value="6-blade_b-propeller_TolB-like"/>
</dbReference>
<dbReference type="InterPro" id="IPR015943">
    <property type="entry name" value="WD40/YVTN_repeat-like_dom_sf"/>
</dbReference>
<dbReference type="Proteomes" id="UP001501578">
    <property type="component" value="Unassembled WGS sequence"/>
</dbReference>
<keyword evidence="3" id="KW-1185">Reference proteome</keyword>
<protein>
    <recommendedName>
        <fullName evidence="4">WD40 repeat domain-containing protein</fullName>
    </recommendedName>
</protein>
<comment type="caution">
    <text evidence="2">The sequence shown here is derived from an EMBL/GenBank/DDBJ whole genome shotgun (WGS) entry which is preliminary data.</text>
</comment>
<dbReference type="EMBL" id="BAAAHQ010000012">
    <property type="protein sequence ID" value="GAA0926789.1"/>
    <property type="molecule type" value="Genomic_DNA"/>
</dbReference>
<evidence type="ECO:0000313" key="3">
    <source>
        <dbReference type="Proteomes" id="UP001501578"/>
    </source>
</evidence>
<dbReference type="Gene3D" id="2.120.10.30">
    <property type="entry name" value="TolB, C-terminal domain"/>
    <property type="match status" value="1"/>
</dbReference>
<dbReference type="RefSeq" id="WP_343950353.1">
    <property type="nucleotide sequence ID" value="NZ_BAAAHQ010000012.1"/>
</dbReference>
<dbReference type="Gene3D" id="2.130.10.10">
    <property type="entry name" value="YVTN repeat-like/Quinoprotein amine dehydrogenase"/>
    <property type="match status" value="1"/>
</dbReference>
<proteinExistence type="predicted"/>
<evidence type="ECO:0008006" key="4">
    <source>
        <dbReference type="Google" id="ProtNLM"/>
    </source>
</evidence>
<dbReference type="PANTHER" id="PTHR19879:SF9">
    <property type="entry name" value="TRANSCRIPTION INITIATION FACTOR TFIID SUBUNIT 5"/>
    <property type="match status" value="1"/>
</dbReference>
<dbReference type="SUPFAM" id="SSF82171">
    <property type="entry name" value="DPP6 N-terminal domain-like"/>
    <property type="match status" value="1"/>
</dbReference>
<dbReference type="PANTHER" id="PTHR19879">
    <property type="entry name" value="TRANSCRIPTION INITIATION FACTOR TFIID"/>
    <property type="match status" value="1"/>
</dbReference>
<sequence length="589" mass="64208">MIFTGNLTEDPDAALQTLTTADWSAFTPERDLPPLRAALATLERTHGITDAHHHATERIRAYGALLRHPDAHLGRVLAHALSPCGRYLAVGSTAGDFPFDEIGVLQIWEVATGRCVNVIEGVPSGVGPDIDRHMIQWSADASRIAVVHHTFMVGIWEPFGDPGDWEGEPIVEVHVSDSRPHFALAPDGRRLVMWGGWDEEDRRGRIFSLDDGEEPGALLSVETLSDEILAREPLTLDWSTWSEDGERVYGYSLEGWACSIDVASGRIAWLTDTDDPLPSWSPDEKYVAYHQDDSLVIADALTGRRLATHAAHPDATLLAWGPGGRLAVVTPADGSPETDAPTGTKGSHSAVSPQKAHPNVRDLGARPGVSIVSADDRLDDDLALALRPTGWMTPDLFSWAWSPTGDRAACLTGDGPVEIWHLGEHPERRRVIDVPEDASGLLWGADDTLVIVTSDGDDVEDSEVIQGLRFVRAETGETVGAFQFRRTPSGPKPLHEDGDDLDLEISPNPVFALDEDTWAIAFEPGLVIAPPGREADLDTQLTWSVDRRYAWPTRWGTLEIFPNVTDAADHATPPLNDLAEPFRDDEPAA</sequence>
<accession>A0ABN1PDZ2</accession>
<reference evidence="2 3" key="1">
    <citation type="journal article" date="2019" name="Int. J. Syst. Evol. Microbiol.">
        <title>The Global Catalogue of Microorganisms (GCM) 10K type strain sequencing project: providing services to taxonomists for standard genome sequencing and annotation.</title>
        <authorList>
            <consortium name="The Broad Institute Genomics Platform"/>
            <consortium name="The Broad Institute Genome Sequencing Center for Infectious Disease"/>
            <person name="Wu L."/>
            <person name="Ma J."/>
        </authorList>
    </citation>
    <scope>NUCLEOTIDE SEQUENCE [LARGE SCALE GENOMIC DNA]</scope>
    <source>
        <strain evidence="2 3">JCM 11136</strain>
    </source>
</reference>
<dbReference type="SUPFAM" id="SSF69322">
    <property type="entry name" value="Tricorn protease domain 2"/>
    <property type="match status" value="1"/>
</dbReference>
<gene>
    <name evidence="2" type="ORF">GCM10009560_28940</name>
</gene>
<name>A0ABN1PDZ2_9ACTN</name>